<keyword evidence="5 11" id="KW-0418">Kinase</keyword>
<dbReference type="GO" id="GO:0004797">
    <property type="term" value="F:thymidine kinase activity"/>
    <property type="evidence" value="ECO:0007669"/>
    <property type="project" value="UniProtKB-EC"/>
</dbReference>
<dbReference type="PIRSF" id="PIRSF035805">
    <property type="entry name" value="TK_cell"/>
    <property type="match status" value="1"/>
</dbReference>
<dbReference type="GO" id="GO:0046104">
    <property type="term" value="P:thymidine metabolic process"/>
    <property type="evidence" value="ECO:0007669"/>
    <property type="project" value="TreeGrafter"/>
</dbReference>
<keyword evidence="3 11" id="KW-0808">Transferase</keyword>
<protein>
    <recommendedName>
        <fullName evidence="11">Thymidine kinase</fullName>
        <ecNumber evidence="11">2.7.1.21</ecNumber>
    </recommendedName>
</protein>
<dbReference type="RefSeq" id="XP_011444636.2">
    <property type="nucleotide sequence ID" value="XM_011446334.4"/>
</dbReference>
<evidence type="ECO:0000256" key="7">
    <source>
        <dbReference type="ARBA" id="ARBA00046642"/>
    </source>
</evidence>
<dbReference type="InterPro" id="IPR001267">
    <property type="entry name" value="Thymidine_kinase"/>
</dbReference>
<organism evidence="13 14">
    <name type="scientific">Magallana gigas</name>
    <name type="common">Pacific oyster</name>
    <name type="synonym">Crassostrea gigas</name>
    <dbReference type="NCBI Taxonomy" id="29159"/>
    <lineage>
        <taxon>Eukaryota</taxon>
        <taxon>Metazoa</taxon>
        <taxon>Spiralia</taxon>
        <taxon>Lophotrochozoa</taxon>
        <taxon>Mollusca</taxon>
        <taxon>Bivalvia</taxon>
        <taxon>Autobranchia</taxon>
        <taxon>Pteriomorphia</taxon>
        <taxon>Ostreida</taxon>
        <taxon>Ostreoidea</taxon>
        <taxon>Ostreidae</taxon>
        <taxon>Magallana</taxon>
    </lineage>
</organism>
<evidence type="ECO:0000256" key="8">
    <source>
        <dbReference type="ARBA" id="ARBA00048113"/>
    </source>
</evidence>
<dbReference type="OMA" id="EAYEPRC"/>
<sequence length="235" mass="26304">MMSTSHVVSHPRIYEGTRGQIQLIFGPMFSGKTTELMRRMKRYQIANYKCLVVKYSKDDRYDKEGIATHDRQTLAAIPADVLDQVKSQAENFDVIGIDEGQFFKDVVEFCDEMAERGKTVIVAALDGTFQKKGFGDILNLVPLAESVIKLTAVCMSCNHEGSFTKRKGTETALENLQVEVIGGAEMYLAVCRRCFYSPAKSSPTKNNKTPTILPAKEEKTIANRKLFQSPSKQKC</sequence>
<dbReference type="Gene3D" id="3.40.50.300">
    <property type="entry name" value="P-loop containing nucleotide triphosphate hydrolases"/>
    <property type="match status" value="1"/>
</dbReference>
<feature type="active site" description="Proton acceptor" evidence="9">
    <location>
        <position position="99"/>
    </location>
</feature>
<name>A0A8W8HKL7_MAGGI</name>
<dbReference type="SUPFAM" id="SSF57716">
    <property type="entry name" value="Glucocorticoid receptor-like (DNA-binding domain)"/>
    <property type="match status" value="1"/>
</dbReference>
<comment type="catalytic activity">
    <reaction evidence="8">
        <text>thymidine + ATP = dTMP + ADP + H(+)</text>
        <dbReference type="Rhea" id="RHEA:19129"/>
        <dbReference type="ChEBI" id="CHEBI:15378"/>
        <dbReference type="ChEBI" id="CHEBI:17748"/>
        <dbReference type="ChEBI" id="CHEBI:30616"/>
        <dbReference type="ChEBI" id="CHEBI:63528"/>
        <dbReference type="ChEBI" id="CHEBI:456216"/>
        <dbReference type="EC" id="2.7.1.21"/>
    </reaction>
    <physiologicalReaction direction="left-to-right" evidence="8">
        <dbReference type="Rhea" id="RHEA:19130"/>
    </physiologicalReaction>
</comment>
<evidence type="ECO:0000256" key="5">
    <source>
        <dbReference type="ARBA" id="ARBA00022777"/>
    </source>
</evidence>
<evidence type="ECO:0000313" key="14">
    <source>
        <dbReference type="Proteomes" id="UP000005408"/>
    </source>
</evidence>
<evidence type="ECO:0000256" key="12">
    <source>
        <dbReference type="RuleBase" id="RU004165"/>
    </source>
</evidence>
<dbReference type="InterPro" id="IPR027417">
    <property type="entry name" value="P-loop_NTPase"/>
</dbReference>
<evidence type="ECO:0000256" key="11">
    <source>
        <dbReference type="RuleBase" id="RU000544"/>
    </source>
</evidence>
<dbReference type="InterPro" id="IPR020633">
    <property type="entry name" value="Thymidine_kinase_CS"/>
</dbReference>
<keyword evidence="14" id="KW-1185">Reference proteome</keyword>
<dbReference type="FunFam" id="3.40.50.300:FF:000761">
    <property type="entry name" value="Thymidine kinase"/>
    <property type="match status" value="1"/>
</dbReference>
<comment type="similarity">
    <text evidence="1 12">Belongs to the thymidine kinase family.</text>
</comment>
<accession>A0A8W8HKL7</accession>
<keyword evidence="6 11" id="KW-0067">ATP-binding</keyword>
<dbReference type="GO" id="GO:0005524">
    <property type="term" value="F:ATP binding"/>
    <property type="evidence" value="ECO:0007669"/>
    <property type="project" value="UniProtKB-KW"/>
</dbReference>
<proteinExistence type="inferred from homology"/>
<reference evidence="13" key="1">
    <citation type="submission" date="2022-08" db="UniProtKB">
        <authorList>
            <consortium name="EnsemblMetazoa"/>
        </authorList>
    </citation>
    <scope>IDENTIFICATION</scope>
    <source>
        <strain evidence="13">05x7-T-G4-1.051#20</strain>
    </source>
</reference>
<dbReference type="GO" id="GO:0071897">
    <property type="term" value="P:DNA biosynthetic process"/>
    <property type="evidence" value="ECO:0007669"/>
    <property type="project" value="UniProtKB-KW"/>
</dbReference>
<evidence type="ECO:0000256" key="1">
    <source>
        <dbReference type="ARBA" id="ARBA00007587"/>
    </source>
</evidence>
<keyword evidence="4 11" id="KW-0547">Nucleotide-binding</keyword>
<dbReference type="PANTHER" id="PTHR11441:SF0">
    <property type="entry name" value="THYMIDINE KINASE, CYTOSOLIC"/>
    <property type="match status" value="1"/>
</dbReference>
<evidence type="ECO:0000313" key="13">
    <source>
        <dbReference type="EnsemblMetazoa" id="G1002.4:cds"/>
    </source>
</evidence>
<dbReference type="EC" id="2.7.1.21" evidence="11"/>
<dbReference type="KEGG" id="crg:105340334"/>
<dbReference type="PANTHER" id="PTHR11441">
    <property type="entry name" value="THYMIDINE KINASE"/>
    <property type="match status" value="1"/>
</dbReference>
<dbReference type="OrthoDB" id="439028at2759"/>
<dbReference type="PROSITE" id="PS00603">
    <property type="entry name" value="TK_CELLULAR_TYPE"/>
    <property type="match status" value="1"/>
</dbReference>
<evidence type="ECO:0000256" key="4">
    <source>
        <dbReference type="ARBA" id="ARBA00022741"/>
    </source>
</evidence>
<dbReference type="Pfam" id="PF00265">
    <property type="entry name" value="TK"/>
    <property type="match status" value="1"/>
</dbReference>
<comment type="subunit">
    <text evidence="7">Homotetramer. Tetramerization from dimerization is induced by ATP and increases catalytic efficiency due to a high affinity for thymidine. Tetramerization is inhibited by phosphorylation at Ser-13. Interacts (via the KEN box) with FZR1.</text>
</comment>
<dbReference type="Gene3D" id="3.30.60.20">
    <property type="match status" value="1"/>
</dbReference>
<dbReference type="EnsemblMetazoa" id="G1002.4">
    <property type="protein sequence ID" value="G1002.4:cds"/>
    <property type="gene ID" value="G1002"/>
</dbReference>
<dbReference type="AlphaFoldDB" id="A0A8W8HKL7"/>
<evidence type="ECO:0000256" key="3">
    <source>
        <dbReference type="ARBA" id="ARBA00022679"/>
    </source>
</evidence>
<dbReference type="GeneID" id="105340334"/>
<feature type="binding site" evidence="10">
    <location>
        <position position="187"/>
    </location>
    <ligand>
        <name>substrate</name>
    </ligand>
</feature>
<evidence type="ECO:0000256" key="2">
    <source>
        <dbReference type="ARBA" id="ARBA00022634"/>
    </source>
</evidence>
<evidence type="ECO:0000256" key="10">
    <source>
        <dbReference type="PIRSR" id="PIRSR035805-2"/>
    </source>
</evidence>
<evidence type="ECO:0000256" key="6">
    <source>
        <dbReference type="ARBA" id="ARBA00022840"/>
    </source>
</evidence>
<keyword evidence="2 11" id="KW-0237">DNA synthesis</keyword>
<dbReference type="SUPFAM" id="SSF52540">
    <property type="entry name" value="P-loop containing nucleoside triphosphate hydrolases"/>
    <property type="match status" value="1"/>
</dbReference>
<evidence type="ECO:0000256" key="9">
    <source>
        <dbReference type="PIRSR" id="PIRSR035805-1"/>
    </source>
</evidence>
<dbReference type="Proteomes" id="UP000005408">
    <property type="component" value="Unassembled WGS sequence"/>
</dbReference>